<dbReference type="Gene3D" id="1.10.10.10">
    <property type="entry name" value="Winged helix-like DNA-binding domain superfamily/Winged helix DNA-binding domain"/>
    <property type="match status" value="1"/>
</dbReference>
<dbReference type="AlphaFoldDB" id="U5W5L3"/>
<evidence type="ECO:0000256" key="4">
    <source>
        <dbReference type="ARBA" id="ARBA00023163"/>
    </source>
</evidence>
<dbReference type="SUPFAM" id="SSF46785">
    <property type="entry name" value="Winged helix' DNA-binding domain"/>
    <property type="match status" value="1"/>
</dbReference>
<dbReference type="InterPro" id="IPR000847">
    <property type="entry name" value="LysR_HTH_N"/>
</dbReference>
<keyword evidence="8" id="KW-1185">Reference proteome</keyword>
<dbReference type="EMBL" id="CP006272">
    <property type="protein sequence ID" value="AGZ44297.1"/>
    <property type="molecule type" value="Genomic_DNA"/>
</dbReference>
<dbReference type="CDD" id="cd08414">
    <property type="entry name" value="PBP2_LTTR_aromatics_like"/>
    <property type="match status" value="1"/>
</dbReference>
<gene>
    <name evidence="7" type="ORF">AFR_30185</name>
</gene>
<dbReference type="PROSITE" id="PS50931">
    <property type="entry name" value="HTH_LYSR"/>
    <property type="match status" value="1"/>
</dbReference>
<evidence type="ECO:0000256" key="2">
    <source>
        <dbReference type="ARBA" id="ARBA00023015"/>
    </source>
</evidence>
<dbReference type="RefSeq" id="WP_023560634.1">
    <property type="nucleotide sequence ID" value="NC_022657.1"/>
</dbReference>
<evidence type="ECO:0000256" key="5">
    <source>
        <dbReference type="SAM" id="MobiDB-lite"/>
    </source>
</evidence>
<reference evidence="7 8" key="1">
    <citation type="journal article" date="2014" name="J. Biotechnol.">
        <title>Complete genome sequence of the actinobacterium Actinoplanes friuliensis HAG 010964, producer of the lipopeptide antibiotic friulimycin.</title>
        <authorList>
            <person name="Ruckert C."/>
            <person name="Szczepanowski R."/>
            <person name="Albersmeier A."/>
            <person name="Goesmann A."/>
            <person name="Fischer N."/>
            <person name="Steinkamper A."/>
            <person name="Puhler A."/>
            <person name="Biener R."/>
            <person name="Schwartz D."/>
            <person name="Kalinowski J."/>
        </authorList>
    </citation>
    <scope>NUCLEOTIDE SEQUENCE [LARGE SCALE GENOMIC DNA]</scope>
    <source>
        <strain evidence="7 8">DSM 7358</strain>
    </source>
</reference>
<dbReference type="FunFam" id="1.10.10.10:FF:000001">
    <property type="entry name" value="LysR family transcriptional regulator"/>
    <property type="match status" value="1"/>
</dbReference>
<dbReference type="InterPro" id="IPR005119">
    <property type="entry name" value="LysR_subst-bd"/>
</dbReference>
<evidence type="ECO:0000313" key="8">
    <source>
        <dbReference type="Proteomes" id="UP000017746"/>
    </source>
</evidence>
<comment type="similarity">
    <text evidence="1">Belongs to the LysR transcriptional regulatory family.</text>
</comment>
<protein>
    <submittedName>
        <fullName evidence="7">LysR family transcriptional regulator</fullName>
    </submittedName>
</protein>
<sequence length="337" mass="36732">MSSLPRQSTRDSSRRSGSPIRAVPDAVSSARIELRQLRYLVTLAEELHFGRAAAREHIVPSALSAQVQRLERAVGVLLVDRTTRHVALTPAGARFLIEARQILEHVDRAAFLAQGMALAAPTLRVGVLDEGYDAVRPVLRAVQARHPELEIHQVLAGVPEQCRLLADGRLDVGIGRLPGTAPEIAAEMFRLDPLGVLIPDEHPLARLPHIPVSALRDETLLLADEEQAPEFNAFVAEVCRSAGFFPKLFSGSVQTLRAAVDLVVQGRCVLCTSASTAGISHGTDLTWRPLGPSVPRYPWSILWRAQDPSRYAVALVHTARELSAERGWREAAGERAS</sequence>
<dbReference type="eggNOG" id="COG0583">
    <property type="taxonomic scope" value="Bacteria"/>
</dbReference>
<feature type="region of interest" description="Disordered" evidence="5">
    <location>
        <begin position="1"/>
        <end position="22"/>
    </location>
</feature>
<feature type="domain" description="HTH lysR-type" evidence="6">
    <location>
        <begin position="32"/>
        <end position="89"/>
    </location>
</feature>
<dbReference type="InterPro" id="IPR036388">
    <property type="entry name" value="WH-like_DNA-bd_sf"/>
</dbReference>
<dbReference type="Pfam" id="PF03466">
    <property type="entry name" value="LysR_substrate"/>
    <property type="match status" value="1"/>
</dbReference>
<name>U5W5L3_9ACTN</name>
<keyword evidence="2" id="KW-0805">Transcription regulation</keyword>
<evidence type="ECO:0000256" key="3">
    <source>
        <dbReference type="ARBA" id="ARBA00023125"/>
    </source>
</evidence>
<dbReference type="SUPFAM" id="SSF53850">
    <property type="entry name" value="Periplasmic binding protein-like II"/>
    <property type="match status" value="1"/>
</dbReference>
<evidence type="ECO:0000259" key="6">
    <source>
        <dbReference type="PROSITE" id="PS50931"/>
    </source>
</evidence>
<dbReference type="STRING" id="1246995.AFR_30185"/>
<dbReference type="Gene3D" id="3.40.190.10">
    <property type="entry name" value="Periplasmic binding protein-like II"/>
    <property type="match status" value="2"/>
</dbReference>
<evidence type="ECO:0000256" key="1">
    <source>
        <dbReference type="ARBA" id="ARBA00009437"/>
    </source>
</evidence>
<dbReference type="GO" id="GO:0003677">
    <property type="term" value="F:DNA binding"/>
    <property type="evidence" value="ECO:0007669"/>
    <property type="project" value="UniProtKB-KW"/>
</dbReference>
<evidence type="ECO:0000313" key="7">
    <source>
        <dbReference type="EMBL" id="AGZ44297.1"/>
    </source>
</evidence>
<organism evidence="7 8">
    <name type="scientific">Actinoplanes friuliensis DSM 7358</name>
    <dbReference type="NCBI Taxonomy" id="1246995"/>
    <lineage>
        <taxon>Bacteria</taxon>
        <taxon>Bacillati</taxon>
        <taxon>Actinomycetota</taxon>
        <taxon>Actinomycetes</taxon>
        <taxon>Micromonosporales</taxon>
        <taxon>Micromonosporaceae</taxon>
        <taxon>Actinoplanes</taxon>
    </lineage>
</organism>
<dbReference type="Pfam" id="PF00126">
    <property type="entry name" value="HTH_1"/>
    <property type="match status" value="1"/>
</dbReference>
<keyword evidence="3" id="KW-0238">DNA-binding</keyword>
<dbReference type="GO" id="GO:0003700">
    <property type="term" value="F:DNA-binding transcription factor activity"/>
    <property type="evidence" value="ECO:0007669"/>
    <property type="project" value="InterPro"/>
</dbReference>
<keyword evidence="4" id="KW-0804">Transcription</keyword>
<dbReference type="PATRIC" id="fig|1246995.3.peg.6112"/>
<dbReference type="PANTHER" id="PTHR30346">
    <property type="entry name" value="TRANSCRIPTIONAL DUAL REGULATOR HCAR-RELATED"/>
    <property type="match status" value="1"/>
</dbReference>
<dbReference type="GO" id="GO:0032993">
    <property type="term" value="C:protein-DNA complex"/>
    <property type="evidence" value="ECO:0007669"/>
    <property type="project" value="TreeGrafter"/>
</dbReference>
<dbReference type="HOGENOM" id="CLU_039613_6_4_11"/>
<dbReference type="KEGG" id="afs:AFR_30185"/>
<dbReference type="InterPro" id="IPR036390">
    <property type="entry name" value="WH_DNA-bd_sf"/>
</dbReference>
<dbReference type="PANTHER" id="PTHR30346:SF0">
    <property type="entry name" value="HCA OPERON TRANSCRIPTIONAL ACTIVATOR HCAR"/>
    <property type="match status" value="1"/>
</dbReference>
<dbReference type="OrthoDB" id="3181812at2"/>
<proteinExistence type="inferred from homology"/>
<accession>U5W5L3</accession>
<dbReference type="Proteomes" id="UP000017746">
    <property type="component" value="Chromosome"/>
</dbReference>